<reference evidence="4 5" key="1">
    <citation type="journal article" date="2023" name="Arcadia Sci">
        <title>De novo assembly of a long-read Amblyomma americanum tick genome.</title>
        <authorList>
            <person name="Chou S."/>
            <person name="Poskanzer K.E."/>
            <person name="Rollins M."/>
            <person name="Thuy-Boun P.S."/>
        </authorList>
    </citation>
    <scope>NUCLEOTIDE SEQUENCE [LARGE SCALE GENOMIC DNA]</scope>
    <source>
        <strain evidence="4">F_SG_1</strain>
        <tissue evidence="4">Salivary glands</tissue>
    </source>
</reference>
<dbReference type="GO" id="GO:0000226">
    <property type="term" value="P:microtubule cytoskeleton organization"/>
    <property type="evidence" value="ECO:0007669"/>
    <property type="project" value="TreeGrafter"/>
</dbReference>
<evidence type="ECO:0000256" key="3">
    <source>
        <dbReference type="SAM" id="MobiDB-lite"/>
    </source>
</evidence>
<evidence type="ECO:0000313" key="5">
    <source>
        <dbReference type="Proteomes" id="UP001321473"/>
    </source>
</evidence>
<dbReference type="GO" id="GO:0072686">
    <property type="term" value="C:mitotic spindle"/>
    <property type="evidence" value="ECO:0007669"/>
    <property type="project" value="TreeGrafter"/>
</dbReference>
<feature type="region of interest" description="Disordered" evidence="3">
    <location>
        <begin position="1"/>
        <end position="158"/>
    </location>
</feature>
<accession>A0AAQ4FG66</accession>
<comment type="caution">
    <text evidence="4">The sequence shown here is derived from an EMBL/GenBank/DDBJ whole genome shotgun (WGS) entry which is preliminary data.</text>
</comment>
<protein>
    <submittedName>
        <fullName evidence="4">Uncharacterized protein</fullName>
    </submittedName>
</protein>
<proteinExistence type="predicted"/>
<name>A0AAQ4FG66_AMBAM</name>
<dbReference type="PANTHER" id="PTHR13720:SF55">
    <property type="entry name" value="ECHINODERM MICROTUBULE-ASSOCIATED PROTEIN-LIKE CG42247"/>
    <property type="match status" value="1"/>
</dbReference>
<feature type="compositionally biased region" description="Basic and acidic residues" evidence="3">
    <location>
        <begin position="20"/>
        <end position="30"/>
    </location>
</feature>
<evidence type="ECO:0000256" key="2">
    <source>
        <dbReference type="ARBA" id="ARBA00022737"/>
    </source>
</evidence>
<dbReference type="InterPro" id="IPR015943">
    <property type="entry name" value="WD40/YVTN_repeat-like_dom_sf"/>
</dbReference>
<dbReference type="InterPro" id="IPR036322">
    <property type="entry name" value="WD40_repeat_dom_sf"/>
</dbReference>
<gene>
    <name evidence="4" type="ORF">V5799_007684</name>
</gene>
<dbReference type="EMBL" id="JARKHS020003191">
    <property type="protein sequence ID" value="KAK8785956.1"/>
    <property type="molecule type" value="Genomic_DNA"/>
</dbReference>
<dbReference type="AlphaFoldDB" id="A0AAQ4FG66"/>
<feature type="compositionally biased region" description="Low complexity" evidence="3">
    <location>
        <begin position="78"/>
        <end position="89"/>
    </location>
</feature>
<feature type="compositionally biased region" description="Acidic residues" evidence="3">
    <location>
        <begin position="49"/>
        <end position="59"/>
    </location>
</feature>
<dbReference type="Proteomes" id="UP001321473">
    <property type="component" value="Unassembled WGS sequence"/>
</dbReference>
<keyword evidence="2" id="KW-0677">Repeat</keyword>
<evidence type="ECO:0000313" key="4">
    <source>
        <dbReference type="EMBL" id="KAK8785956.1"/>
    </source>
</evidence>
<dbReference type="Gene3D" id="2.130.10.10">
    <property type="entry name" value="YVTN repeat-like/Quinoprotein amine dehydrogenase"/>
    <property type="match status" value="1"/>
</dbReference>
<feature type="compositionally biased region" description="Low complexity" evidence="3">
    <location>
        <begin position="118"/>
        <end position="147"/>
    </location>
</feature>
<evidence type="ECO:0000256" key="1">
    <source>
        <dbReference type="ARBA" id="ARBA00022574"/>
    </source>
</evidence>
<dbReference type="SUPFAM" id="SSF50978">
    <property type="entry name" value="WD40 repeat-like"/>
    <property type="match status" value="1"/>
</dbReference>
<sequence length="351" mass="37920">DGGSLLDGEGRADTPYPGLHSDEGARREVPDEADEEEEHQRVDVNGNDNGEDDDDDGADVGEGSALVTDDTATAVNDASSSAKRPSASSTRQPNGTADSPHGGQRGSPVHMEQAEMGSQAASGSTATTSTNWSSPMSAETSSTSSHKTPTRRLERRPEICWEHAPKTITAVDFMGTAGFVTGDDAGYVTVWSASNEGSYFFISKEFRAHENDVNVLLFLPHNLLISASAVDREDQIKAWDADRKFQRLGVTSLPRGTGGVHAMCQHLPFAADENVFVGTTHNLIMEGSFKRRFRPVIQAGFTEQKISTSPVMCVRFLHSDKYLVTLLAQAGYFVVWKMVPNRALGEANRAT</sequence>
<dbReference type="InterPro" id="IPR050630">
    <property type="entry name" value="WD_repeat_EMAP"/>
</dbReference>
<dbReference type="PANTHER" id="PTHR13720">
    <property type="entry name" value="WD-40 REPEAT PROTEIN"/>
    <property type="match status" value="1"/>
</dbReference>
<dbReference type="GO" id="GO:0008017">
    <property type="term" value="F:microtubule binding"/>
    <property type="evidence" value="ECO:0007669"/>
    <property type="project" value="TreeGrafter"/>
</dbReference>
<organism evidence="4 5">
    <name type="scientific">Amblyomma americanum</name>
    <name type="common">Lone star tick</name>
    <dbReference type="NCBI Taxonomy" id="6943"/>
    <lineage>
        <taxon>Eukaryota</taxon>
        <taxon>Metazoa</taxon>
        <taxon>Ecdysozoa</taxon>
        <taxon>Arthropoda</taxon>
        <taxon>Chelicerata</taxon>
        <taxon>Arachnida</taxon>
        <taxon>Acari</taxon>
        <taxon>Parasitiformes</taxon>
        <taxon>Ixodida</taxon>
        <taxon>Ixodoidea</taxon>
        <taxon>Ixodidae</taxon>
        <taxon>Amblyomminae</taxon>
        <taxon>Amblyomma</taxon>
    </lineage>
</organism>
<keyword evidence="1" id="KW-0853">WD repeat</keyword>
<keyword evidence="5" id="KW-1185">Reference proteome</keyword>
<feature type="non-terminal residue" evidence="4">
    <location>
        <position position="1"/>
    </location>
</feature>